<reference evidence="2" key="1">
    <citation type="submission" date="2016-03" db="EMBL/GenBank/DDBJ databases">
        <title>Draft genome sequence of Rosellinia necatrix.</title>
        <authorList>
            <person name="Kanematsu S."/>
        </authorList>
    </citation>
    <scope>NUCLEOTIDE SEQUENCE [LARGE SCALE GENOMIC DNA]</scope>
    <source>
        <strain evidence="2">W97</strain>
    </source>
</reference>
<name>A0A1W2TIW6_ROSNE</name>
<dbReference type="EMBL" id="DF977460">
    <property type="protein sequence ID" value="GAP88128.2"/>
    <property type="molecule type" value="Genomic_DNA"/>
</dbReference>
<evidence type="ECO:0000313" key="3">
    <source>
        <dbReference type="Proteomes" id="UP000054516"/>
    </source>
</evidence>
<evidence type="ECO:0000313" key="2">
    <source>
        <dbReference type="EMBL" id="GAP88128.2"/>
    </source>
</evidence>
<gene>
    <name evidence="2" type="ORF">SAMD00023353_1501050</name>
</gene>
<feature type="compositionally biased region" description="Basic and acidic residues" evidence="1">
    <location>
        <begin position="71"/>
        <end position="83"/>
    </location>
</feature>
<evidence type="ECO:0000256" key="1">
    <source>
        <dbReference type="SAM" id="MobiDB-lite"/>
    </source>
</evidence>
<dbReference type="AlphaFoldDB" id="A0A1W2TIW6"/>
<feature type="region of interest" description="Disordered" evidence="1">
    <location>
        <begin position="70"/>
        <end position="130"/>
    </location>
</feature>
<feature type="compositionally biased region" description="Basic and acidic residues" evidence="1">
    <location>
        <begin position="198"/>
        <end position="212"/>
    </location>
</feature>
<organism evidence="2">
    <name type="scientific">Rosellinia necatrix</name>
    <name type="common">White root-rot fungus</name>
    <dbReference type="NCBI Taxonomy" id="77044"/>
    <lineage>
        <taxon>Eukaryota</taxon>
        <taxon>Fungi</taxon>
        <taxon>Dikarya</taxon>
        <taxon>Ascomycota</taxon>
        <taxon>Pezizomycotina</taxon>
        <taxon>Sordariomycetes</taxon>
        <taxon>Xylariomycetidae</taxon>
        <taxon>Xylariales</taxon>
        <taxon>Xylariaceae</taxon>
        <taxon>Rosellinia</taxon>
    </lineage>
</organism>
<sequence>MIHAESPRSFAPFDFTFLISTNLFVTPYSDNKLKSKILPKRLFPLLPWLSKPYTISILRKVFAVRQNMNRRAKEREPDSHYGSEKPSSPSSSVKYRRASTANALGYHSRSGSHTSHPDEQAVAPSQRDGYTIRFTTISGTNRERPPILVNPILIPMISTPRLPAVREQFARHFQTEGDVGLEPGEIDESEQVYGQSRVTDENRKKQSYDPDAEWQRDQYSYKPIPSRQEGEYYCPRCRQNKPQGEFSLYDGPGQLGVVCRACCRRTWSTSGAVANYKVCYIPPTAHNAVLGHCGRLLHERYFLVRGVQIRRCVWCFLGIMPRFSDGQTLLRGTTVDPVHWS</sequence>
<dbReference type="Proteomes" id="UP000054516">
    <property type="component" value="Unassembled WGS sequence"/>
</dbReference>
<accession>A0A1W2TIW6</accession>
<protein>
    <submittedName>
        <fullName evidence="2">Uncharacterized protein</fullName>
    </submittedName>
</protein>
<keyword evidence="3" id="KW-1185">Reference proteome</keyword>
<feature type="region of interest" description="Disordered" evidence="1">
    <location>
        <begin position="176"/>
        <end position="212"/>
    </location>
</feature>
<proteinExistence type="predicted"/>